<evidence type="ECO:0000256" key="1">
    <source>
        <dbReference type="SAM" id="MobiDB-lite"/>
    </source>
</evidence>
<sequence>MNTRKLPLKYMRSLGNPQRLLNGTEFVTLNKQYHSSKPTDEQTTASYTKPDYPSPQSQSLSRSYGSNLPTSLTYIILSTRGCSPRRPAADLWSKFLFKIFFLEKSKL</sequence>
<dbReference type="PANTHER" id="PTHR33047:SF8">
    <property type="entry name" value="REGULATOR OF RDNA TRANSCRIPTION PROTEIN 15"/>
    <property type="match status" value="1"/>
</dbReference>
<accession>A0A7R8CFV2</accession>
<dbReference type="EMBL" id="HG994580">
    <property type="protein sequence ID" value="CAF2763397.1"/>
    <property type="molecule type" value="Genomic_DNA"/>
</dbReference>
<dbReference type="PANTHER" id="PTHR33047">
    <property type="entry name" value="PROTEIN TAR1"/>
    <property type="match status" value="1"/>
</dbReference>
<keyword evidence="3" id="KW-1185">Reference proteome</keyword>
<evidence type="ECO:0000313" key="3">
    <source>
        <dbReference type="Proteomes" id="UP000675881"/>
    </source>
</evidence>
<organism evidence="2 3">
    <name type="scientific">Lepeophtheirus salmonis</name>
    <name type="common">Salmon louse</name>
    <name type="synonym">Caligus salmonis</name>
    <dbReference type="NCBI Taxonomy" id="72036"/>
    <lineage>
        <taxon>Eukaryota</taxon>
        <taxon>Metazoa</taxon>
        <taxon>Ecdysozoa</taxon>
        <taxon>Arthropoda</taxon>
        <taxon>Crustacea</taxon>
        <taxon>Multicrustacea</taxon>
        <taxon>Hexanauplia</taxon>
        <taxon>Copepoda</taxon>
        <taxon>Siphonostomatoida</taxon>
        <taxon>Caligidae</taxon>
        <taxon>Lepeophtheirus</taxon>
    </lineage>
</organism>
<reference evidence="2" key="1">
    <citation type="submission" date="2021-02" db="EMBL/GenBank/DDBJ databases">
        <authorList>
            <person name="Bekaert M."/>
        </authorList>
    </citation>
    <scope>NUCLEOTIDE SEQUENCE</scope>
    <source>
        <strain evidence="2">IoA-00</strain>
    </source>
</reference>
<name>A0A7R8CFV2_LEPSM</name>
<dbReference type="Proteomes" id="UP000675881">
    <property type="component" value="Chromosome 1"/>
</dbReference>
<dbReference type="InterPro" id="IPR052997">
    <property type="entry name" value="RRT15-like"/>
</dbReference>
<gene>
    <name evidence="2" type="ORF">LSAA_1119</name>
</gene>
<dbReference type="AlphaFoldDB" id="A0A7R8CFV2"/>
<feature type="compositionally biased region" description="Polar residues" evidence="1">
    <location>
        <begin position="54"/>
        <end position="66"/>
    </location>
</feature>
<proteinExistence type="predicted"/>
<feature type="region of interest" description="Disordered" evidence="1">
    <location>
        <begin position="32"/>
        <end position="66"/>
    </location>
</feature>
<evidence type="ECO:0000313" key="2">
    <source>
        <dbReference type="EMBL" id="CAF2763397.1"/>
    </source>
</evidence>
<protein>
    <submittedName>
        <fullName evidence="2">(salmon louse) hypothetical protein</fullName>
    </submittedName>
</protein>
<feature type="compositionally biased region" description="Polar residues" evidence="1">
    <location>
        <begin position="32"/>
        <end position="47"/>
    </location>
</feature>